<name>A0A942TSF1_9BACI</name>
<dbReference type="InterPro" id="IPR002145">
    <property type="entry name" value="CopG"/>
</dbReference>
<protein>
    <submittedName>
        <fullName evidence="2">CopG family transcriptional regulator</fullName>
    </submittedName>
</protein>
<evidence type="ECO:0000313" key="2">
    <source>
        <dbReference type="EMBL" id="MBS4202463.1"/>
    </source>
</evidence>
<dbReference type="GO" id="GO:0006355">
    <property type="term" value="P:regulation of DNA-templated transcription"/>
    <property type="evidence" value="ECO:0007669"/>
    <property type="project" value="InterPro"/>
</dbReference>
<dbReference type="AlphaFoldDB" id="A0A942TSF1"/>
<dbReference type="Proteomes" id="UP000682713">
    <property type="component" value="Unassembled WGS sequence"/>
</dbReference>
<sequence length="75" mass="8894">MPPYKYNLLPEHLRHSNSAKRESAGRPSLGITKKLSLTLPKDIWDKIEKEIEEKELKSMSAYLRRMILNHYKNTR</sequence>
<comment type="caution">
    <text evidence="2">The sequence shown here is derived from an EMBL/GenBank/DDBJ whole genome shotgun (WGS) entry which is preliminary data.</text>
</comment>
<dbReference type="EMBL" id="JAGYPJ010000003">
    <property type="protein sequence ID" value="MBS4202463.1"/>
    <property type="molecule type" value="Genomic_DNA"/>
</dbReference>
<accession>A0A942TSF1</accession>
<gene>
    <name evidence="2" type="ORF">KHA93_22940</name>
</gene>
<dbReference type="Pfam" id="PF01402">
    <property type="entry name" value="RHH_1"/>
    <property type="match status" value="1"/>
</dbReference>
<feature type="domain" description="Ribbon-helix-helix protein CopG" evidence="1">
    <location>
        <begin position="33"/>
        <end position="72"/>
    </location>
</feature>
<evidence type="ECO:0000259" key="1">
    <source>
        <dbReference type="Pfam" id="PF01402"/>
    </source>
</evidence>
<reference evidence="2 3" key="1">
    <citation type="submission" date="2021-05" db="EMBL/GenBank/DDBJ databases">
        <title>Novel Bacillus species.</title>
        <authorList>
            <person name="Liu G."/>
        </authorList>
    </citation>
    <scope>NUCLEOTIDE SEQUENCE [LARGE SCALE GENOMIC DNA]</scope>
    <source>
        <strain evidence="2 3">FJAT-49732</strain>
    </source>
</reference>
<evidence type="ECO:0000313" key="3">
    <source>
        <dbReference type="Proteomes" id="UP000682713"/>
    </source>
</evidence>
<organism evidence="2 3">
    <name type="scientific">Lederbergia citrisecunda</name>
    <dbReference type="NCBI Taxonomy" id="2833583"/>
    <lineage>
        <taxon>Bacteria</taxon>
        <taxon>Bacillati</taxon>
        <taxon>Bacillota</taxon>
        <taxon>Bacilli</taxon>
        <taxon>Bacillales</taxon>
        <taxon>Bacillaceae</taxon>
        <taxon>Lederbergia</taxon>
    </lineage>
</organism>
<keyword evidence="3" id="KW-1185">Reference proteome</keyword>
<proteinExistence type="predicted"/>